<dbReference type="SUPFAM" id="SSF55729">
    <property type="entry name" value="Acyl-CoA N-acyltransferases (Nat)"/>
    <property type="match status" value="1"/>
</dbReference>
<dbReference type="Pfam" id="PF13527">
    <property type="entry name" value="Acetyltransf_9"/>
    <property type="match status" value="1"/>
</dbReference>
<organism evidence="2">
    <name type="scientific">marine metagenome</name>
    <dbReference type="NCBI Taxonomy" id="408172"/>
    <lineage>
        <taxon>unclassified sequences</taxon>
        <taxon>metagenomes</taxon>
        <taxon>ecological metagenomes</taxon>
    </lineage>
</organism>
<accession>A0A381V8X5</accession>
<dbReference type="InterPro" id="IPR016181">
    <property type="entry name" value="Acyl_CoA_acyltransferase"/>
</dbReference>
<evidence type="ECO:0000259" key="1">
    <source>
        <dbReference type="PROSITE" id="PS51186"/>
    </source>
</evidence>
<dbReference type="InterPro" id="IPR000182">
    <property type="entry name" value="GNAT_dom"/>
</dbReference>
<gene>
    <name evidence="2" type="ORF">METZ01_LOCUS88991</name>
</gene>
<dbReference type="Gene3D" id="3.40.630.30">
    <property type="match status" value="1"/>
</dbReference>
<feature type="domain" description="N-acetyltransferase" evidence="1">
    <location>
        <begin position="2"/>
        <end position="151"/>
    </location>
</feature>
<dbReference type="AlphaFoldDB" id="A0A381V8X5"/>
<dbReference type="PROSITE" id="PS51186">
    <property type="entry name" value="GNAT"/>
    <property type="match status" value="1"/>
</dbReference>
<dbReference type="CDD" id="cd04301">
    <property type="entry name" value="NAT_SF"/>
    <property type="match status" value="1"/>
</dbReference>
<protein>
    <recommendedName>
        <fullName evidence="1">N-acetyltransferase domain-containing protein</fullName>
    </recommendedName>
</protein>
<dbReference type="GO" id="GO:0016747">
    <property type="term" value="F:acyltransferase activity, transferring groups other than amino-acyl groups"/>
    <property type="evidence" value="ECO:0007669"/>
    <property type="project" value="InterPro"/>
</dbReference>
<reference evidence="2" key="1">
    <citation type="submission" date="2018-05" db="EMBL/GenBank/DDBJ databases">
        <authorList>
            <person name="Lanie J.A."/>
            <person name="Ng W.-L."/>
            <person name="Kazmierczak K.M."/>
            <person name="Andrzejewski T.M."/>
            <person name="Davidsen T.M."/>
            <person name="Wayne K.J."/>
            <person name="Tettelin H."/>
            <person name="Glass J.I."/>
            <person name="Rusch D."/>
            <person name="Podicherti R."/>
            <person name="Tsui H.-C.T."/>
            <person name="Winkler M.E."/>
        </authorList>
    </citation>
    <scope>NUCLEOTIDE SEQUENCE</scope>
</reference>
<name>A0A381V8X5_9ZZZZ</name>
<sequence length="168" mass="18212">MIEVRQAQNEQDLSGIRQVNREAFPDTGGAKAFYEIRQTVTDIVSLVAVDDGTLIGHVLFCPATIATESSEVCGMGLGELAVLPQFQRQGVGTMLTNAGLGILRKRNCPFVIVVGHATYYPRFGFRPGSQLELACQWKNIPDESFMALILDQDAMDGVGGVSYFVGIP</sequence>
<proteinExistence type="predicted"/>
<evidence type="ECO:0000313" key="2">
    <source>
        <dbReference type="EMBL" id="SVA36137.1"/>
    </source>
</evidence>
<dbReference type="EMBL" id="UINC01008023">
    <property type="protein sequence ID" value="SVA36137.1"/>
    <property type="molecule type" value="Genomic_DNA"/>
</dbReference>